<dbReference type="AlphaFoldDB" id="A0A8S4C1C2"/>
<evidence type="ECO:0000256" key="3">
    <source>
        <dbReference type="ARBA" id="ARBA00022618"/>
    </source>
</evidence>
<keyword evidence="12" id="KW-1185">Reference proteome</keyword>
<dbReference type="GO" id="GO:0005737">
    <property type="term" value="C:cytoplasm"/>
    <property type="evidence" value="ECO:0007669"/>
    <property type="project" value="UniProtKB-SubCell"/>
</dbReference>
<dbReference type="PROSITE" id="PS51900">
    <property type="entry name" value="CB"/>
    <property type="match status" value="1"/>
</dbReference>
<dbReference type="PROSITE" id="PS51898">
    <property type="entry name" value="TYR_RECOMBINASE"/>
    <property type="match status" value="1"/>
</dbReference>
<keyword evidence="2" id="KW-0963">Cytoplasm</keyword>
<accession>A0A8S4C1C2</accession>
<dbReference type="PANTHER" id="PTHR30349:SF81">
    <property type="entry name" value="TYROSINE RECOMBINASE XERC"/>
    <property type="match status" value="1"/>
</dbReference>
<evidence type="ECO:0000256" key="8">
    <source>
        <dbReference type="ARBA" id="ARBA00023306"/>
    </source>
</evidence>
<reference evidence="11" key="1">
    <citation type="submission" date="2021-06" db="EMBL/GenBank/DDBJ databases">
        <authorList>
            <person name="Nardi T."/>
            <person name="Nardi T."/>
        </authorList>
    </citation>
    <scope>NUCLEOTIDE SEQUENCE</scope>
</reference>
<dbReference type="InterPro" id="IPR023009">
    <property type="entry name" value="Tyrosine_recombinase_XerC/XerD"/>
</dbReference>
<dbReference type="InterPro" id="IPR050090">
    <property type="entry name" value="Tyrosine_recombinase_XerCD"/>
</dbReference>
<dbReference type="EMBL" id="CAJVAF010000126">
    <property type="protein sequence ID" value="CAG7590795.1"/>
    <property type="molecule type" value="Genomic_DNA"/>
</dbReference>
<feature type="domain" description="Tyr recombinase" evidence="9">
    <location>
        <begin position="109"/>
        <end position="302"/>
    </location>
</feature>
<keyword evidence="6" id="KW-0238">DNA-binding</keyword>
<name>A0A8S4C1C2_9ACAR</name>
<dbReference type="GO" id="GO:0007059">
    <property type="term" value="P:chromosome segregation"/>
    <property type="evidence" value="ECO:0007669"/>
    <property type="project" value="UniProtKB-KW"/>
</dbReference>
<evidence type="ECO:0000256" key="1">
    <source>
        <dbReference type="ARBA" id="ARBA00004496"/>
    </source>
</evidence>
<evidence type="ECO:0000259" key="10">
    <source>
        <dbReference type="PROSITE" id="PS51900"/>
    </source>
</evidence>
<gene>
    <name evidence="11" type="ORF">MHYMCMPASI_00355</name>
</gene>
<comment type="caution">
    <text evidence="11">The sequence shown here is derived from an EMBL/GenBank/DDBJ whole genome shotgun (WGS) entry which is preliminary data.</text>
</comment>
<evidence type="ECO:0000313" key="12">
    <source>
        <dbReference type="Proteomes" id="UP000837675"/>
    </source>
</evidence>
<dbReference type="HAMAP" id="MF_01808">
    <property type="entry name" value="Recomb_XerC_XerD"/>
    <property type="match status" value="1"/>
</dbReference>
<sequence length="310" mass="35200">MIRYGRILENFLEMLAAERSVTQNTIYAYKNDIEKLLEHTARLQLKLDEINLKILEDYLAKLKLNQGIGPKTISRKISSIRQFFDFLTSEGLIKNNIAVDLVMPRKSIDLPKAISQNEIDMLLRYAYSISTFEGIRAATMLELLYATGMRISELLTLKLQSLQNSPKLLANYVIVKGKGGKERIVLLNEYAKEALAKYLDIREAFIKCGTKTDWLFPSFNKAGKVTHLTRQRFGQVLKEVAINSGINPNIVSPHKIRHSFATHMLQNGANLRIVQELLGHSDISSTQIYTKISNEQAAKLVLQKHPLKDS</sequence>
<dbReference type="GO" id="GO:0003677">
    <property type="term" value="F:DNA binding"/>
    <property type="evidence" value="ECO:0007669"/>
    <property type="project" value="UniProtKB-KW"/>
</dbReference>
<dbReference type="InterPro" id="IPR044068">
    <property type="entry name" value="CB"/>
</dbReference>
<dbReference type="GO" id="GO:0006310">
    <property type="term" value="P:DNA recombination"/>
    <property type="evidence" value="ECO:0007669"/>
    <property type="project" value="UniProtKB-KW"/>
</dbReference>
<evidence type="ECO:0000259" key="9">
    <source>
        <dbReference type="PROSITE" id="PS51898"/>
    </source>
</evidence>
<dbReference type="Proteomes" id="UP000837675">
    <property type="component" value="Unassembled WGS sequence"/>
</dbReference>
<keyword evidence="4" id="KW-0159">Chromosome partition</keyword>
<keyword evidence="8" id="KW-0131">Cell cycle</keyword>
<dbReference type="InterPro" id="IPR010998">
    <property type="entry name" value="Integrase_recombinase_N"/>
</dbReference>
<dbReference type="PANTHER" id="PTHR30349">
    <property type="entry name" value="PHAGE INTEGRASE-RELATED"/>
    <property type="match status" value="1"/>
</dbReference>
<dbReference type="CDD" id="cd00798">
    <property type="entry name" value="INT_XerDC_C"/>
    <property type="match status" value="1"/>
</dbReference>
<evidence type="ECO:0000256" key="5">
    <source>
        <dbReference type="ARBA" id="ARBA00022908"/>
    </source>
</evidence>
<dbReference type="InterPro" id="IPR011010">
    <property type="entry name" value="DNA_brk_join_enz"/>
</dbReference>
<dbReference type="InterPro" id="IPR002104">
    <property type="entry name" value="Integrase_catalytic"/>
</dbReference>
<evidence type="ECO:0000256" key="7">
    <source>
        <dbReference type="ARBA" id="ARBA00023172"/>
    </source>
</evidence>
<comment type="subcellular location">
    <subcellularLocation>
        <location evidence="1">Cytoplasm</location>
    </subcellularLocation>
</comment>
<evidence type="ECO:0000256" key="6">
    <source>
        <dbReference type="ARBA" id="ARBA00023125"/>
    </source>
</evidence>
<dbReference type="Gene3D" id="1.10.150.130">
    <property type="match status" value="1"/>
</dbReference>
<keyword evidence="7" id="KW-0233">DNA recombination</keyword>
<dbReference type="GO" id="GO:0015074">
    <property type="term" value="P:DNA integration"/>
    <property type="evidence" value="ECO:0007669"/>
    <property type="project" value="UniProtKB-KW"/>
</dbReference>
<evidence type="ECO:0000313" key="11">
    <source>
        <dbReference type="EMBL" id="CAG7590795.1"/>
    </source>
</evidence>
<protein>
    <submittedName>
        <fullName evidence="11">Tyrosine recombinase XerD</fullName>
    </submittedName>
</protein>
<keyword evidence="3" id="KW-0132">Cell division</keyword>
<dbReference type="SUPFAM" id="SSF56349">
    <property type="entry name" value="DNA breaking-rejoining enzymes"/>
    <property type="match status" value="1"/>
</dbReference>
<evidence type="ECO:0000256" key="2">
    <source>
        <dbReference type="ARBA" id="ARBA00022490"/>
    </source>
</evidence>
<evidence type="ECO:0000256" key="4">
    <source>
        <dbReference type="ARBA" id="ARBA00022829"/>
    </source>
</evidence>
<proteinExistence type="inferred from homology"/>
<keyword evidence="5" id="KW-0229">DNA integration</keyword>
<dbReference type="Pfam" id="PF00589">
    <property type="entry name" value="Phage_integrase"/>
    <property type="match status" value="1"/>
</dbReference>
<dbReference type="InterPro" id="IPR013762">
    <property type="entry name" value="Integrase-like_cat_sf"/>
</dbReference>
<organism evidence="11 12">
    <name type="scientific">Hyalomma marginatum</name>
    <dbReference type="NCBI Taxonomy" id="34627"/>
    <lineage>
        <taxon>Eukaryota</taxon>
        <taxon>Metazoa</taxon>
        <taxon>Ecdysozoa</taxon>
        <taxon>Arthropoda</taxon>
        <taxon>Chelicerata</taxon>
        <taxon>Arachnida</taxon>
        <taxon>Acari</taxon>
        <taxon>Parasitiformes</taxon>
        <taxon>Ixodida</taxon>
        <taxon>Ixodoidea</taxon>
        <taxon>Ixodidae</taxon>
        <taxon>Hyalomminae</taxon>
        <taxon>Hyalomma</taxon>
    </lineage>
</organism>
<dbReference type="NCBIfam" id="NF001399">
    <property type="entry name" value="PRK00283.1"/>
    <property type="match status" value="1"/>
</dbReference>
<dbReference type="Pfam" id="PF02899">
    <property type="entry name" value="Phage_int_SAM_1"/>
    <property type="match status" value="1"/>
</dbReference>
<dbReference type="InterPro" id="IPR004107">
    <property type="entry name" value="Integrase_SAM-like_N"/>
</dbReference>
<dbReference type="Gene3D" id="1.10.443.10">
    <property type="entry name" value="Intergrase catalytic core"/>
    <property type="match status" value="1"/>
</dbReference>
<dbReference type="GO" id="GO:0051301">
    <property type="term" value="P:cell division"/>
    <property type="evidence" value="ECO:0007669"/>
    <property type="project" value="UniProtKB-KW"/>
</dbReference>
<feature type="domain" description="Core-binding (CB)" evidence="10">
    <location>
        <begin position="2"/>
        <end position="88"/>
    </location>
</feature>